<reference evidence="3 4" key="1">
    <citation type="submission" date="2018-04" db="EMBL/GenBank/DDBJ databases">
        <title>WGS assembly of Panicum hallii var. hallii HAL2.</title>
        <authorList>
            <person name="Lovell J."/>
            <person name="Jenkins J."/>
            <person name="Lowry D."/>
            <person name="Mamidi S."/>
            <person name="Sreedasyam A."/>
            <person name="Weng X."/>
            <person name="Barry K."/>
            <person name="Bonette J."/>
            <person name="Campitelli B."/>
            <person name="Daum C."/>
            <person name="Gordon S."/>
            <person name="Gould B."/>
            <person name="Lipzen A."/>
            <person name="MacQueen A."/>
            <person name="Palacio-Mejia J."/>
            <person name="Plott C."/>
            <person name="Shakirov E."/>
            <person name="Shu S."/>
            <person name="Yoshinaga Y."/>
            <person name="Zane M."/>
            <person name="Rokhsar D."/>
            <person name="Grimwood J."/>
            <person name="Schmutz J."/>
            <person name="Juenger T."/>
        </authorList>
    </citation>
    <scope>NUCLEOTIDE SEQUENCE [LARGE SCALE GENOMIC DNA]</scope>
    <source>
        <strain evidence="4">cv. HAL2</strain>
    </source>
</reference>
<dbReference type="PANTHER" id="PTHR33271">
    <property type="entry name" value="OS04G0445200 PROTEIN"/>
    <property type="match status" value="1"/>
</dbReference>
<dbReference type="EMBL" id="CM009757">
    <property type="protein sequence ID" value="PUZ38758.1"/>
    <property type="molecule type" value="Genomic_DNA"/>
</dbReference>
<protein>
    <recommendedName>
        <fullName evidence="2">(S)-ureidoglycine aminohydrolase cupin domain-containing protein</fullName>
    </recommendedName>
</protein>
<feature type="region of interest" description="Disordered" evidence="1">
    <location>
        <begin position="1"/>
        <end position="35"/>
    </location>
</feature>
<proteinExistence type="predicted"/>
<dbReference type="OrthoDB" id="612341at2759"/>
<evidence type="ECO:0000259" key="2">
    <source>
        <dbReference type="Pfam" id="PF05899"/>
    </source>
</evidence>
<dbReference type="CDD" id="cd02227">
    <property type="entry name" value="cupin_TM1112-like"/>
    <property type="match status" value="1"/>
</dbReference>
<keyword evidence="4" id="KW-1185">Reference proteome</keyword>
<feature type="domain" description="(S)-ureidoglycine aminohydrolase cupin" evidence="2">
    <location>
        <begin position="106"/>
        <end position="181"/>
    </location>
</feature>
<dbReference type="InterPro" id="IPR014710">
    <property type="entry name" value="RmlC-like_jellyroll"/>
</dbReference>
<dbReference type="SUPFAM" id="SSF51182">
    <property type="entry name" value="RmlC-like cupins"/>
    <property type="match status" value="1"/>
</dbReference>
<dbReference type="PANTHER" id="PTHR33271:SF17">
    <property type="entry name" value="OS10G0465950 PROTEIN"/>
    <property type="match status" value="1"/>
</dbReference>
<dbReference type="Pfam" id="PF05899">
    <property type="entry name" value="Cupin_3"/>
    <property type="match status" value="1"/>
</dbReference>
<sequence length="186" mass="19774">MSPRHGPGARSTRLTRRHRHTHSRHARDPAGARRRHVEVRCTTAASRHRALQQTASSPPRLIVCFSAVSMASSCGSAAAGADAVDAPPAAATVAVAVKRRPAAARLSELGVRSWPKWGGPPGRYALSYGARQTCYVVRGRVSATVEGSPDGAIQFGAGDLVVFARGTRCTWHIVSAVDMHYAFDPS</sequence>
<evidence type="ECO:0000256" key="1">
    <source>
        <dbReference type="SAM" id="MobiDB-lite"/>
    </source>
</evidence>
<feature type="compositionally biased region" description="Basic residues" evidence="1">
    <location>
        <begin position="13"/>
        <end position="25"/>
    </location>
</feature>
<dbReference type="InterPro" id="IPR008579">
    <property type="entry name" value="UGlyAH_Cupin_dom"/>
</dbReference>
<gene>
    <name evidence="3" type="ORF">GQ55_9G221400</name>
</gene>
<dbReference type="AlphaFoldDB" id="A0A2T7C5Y3"/>
<organism evidence="3 4">
    <name type="scientific">Panicum hallii var. hallii</name>
    <dbReference type="NCBI Taxonomy" id="1504633"/>
    <lineage>
        <taxon>Eukaryota</taxon>
        <taxon>Viridiplantae</taxon>
        <taxon>Streptophyta</taxon>
        <taxon>Embryophyta</taxon>
        <taxon>Tracheophyta</taxon>
        <taxon>Spermatophyta</taxon>
        <taxon>Magnoliopsida</taxon>
        <taxon>Liliopsida</taxon>
        <taxon>Poales</taxon>
        <taxon>Poaceae</taxon>
        <taxon>PACMAD clade</taxon>
        <taxon>Panicoideae</taxon>
        <taxon>Panicodae</taxon>
        <taxon>Paniceae</taxon>
        <taxon>Panicinae</taxon>
        <taxon>Panicum</taxon>
        <taxon>Panicum sect. Panicum</taxon>
    </lineage>
</organism>
<dbReference type="Gene3D" id="2.60.120.10">
    <property type="entry name" value="Jelly Rolls"/>
    <property type="match status" value="1"/>
</dbReference>
<dbReference type="Proteomes" id="UP000244336">
    <property type="component" value="Chromosome 9"/>
</dbReference>
<name>A0A2T7C5Y3_9POAL</name>
<evidence type="ECO:0000313" key="4">
    <source>
        <dbReference type="Proteomes" id="UP000244336"/>
    </source>
</evidence>
<evidence type="ECO:0000313" key="3">
    <source>
        <dbReference type="EMBL" id="PUZ38758.1"/>
    </source>
</evidence>
<dbReference type="InterPro" id="IPR011051">
    <property type="entry name" value="RmlC_Cupin_sf"/>
</dbReference>
<dbReference type="Gramene" id="PUZ38758">
    <property type="protein sequence ID" value="PUZ38758"/>
    <property type="gene ID" value="GQ55_9G221400"/>
</dbReference>
<accession>A0A2T7C5Y3</accession>